<evidence type="ECO:0000256" key="6">
    <source>
        <dbReference type="ARBA" id="ARBA00022801"/>
    </source>
</evidence>
<dbReference type="Pfam" id="PF13359">
    <property type="entry name" value="DDE_Tnp_4"/>
    <property type="match status" value="1"/>
</dbReference>
<evidence type="ECO:0000256" key="1">
    <source>
        <dbReference type="ARBA" id="ARBA00001968"/>
    </source>
</evidence>
<reference evidence="12" key="1">
    <citation type="submission" date="2019-10" db="EMBL/GenBank/DDBJ databases">
        <authorList>
            <person name="Zhang R."/>
            <person name="Pan Y."/>
            <person name="Wang J."/>
            <person name="Ma R."/>
            <person name="Yu S."/>
        </authorList>
    </citation>
    <scope>NUCLEOTIDE SEQUENCE</scope>
    <source>
        <strain evidence="12">LA-IB0</strain>
        <tissue evidence="12">Leaf</tissue>
    </source>
</reference>
<dbReference type="Pfam" id="PF26138">
    <property type="entry name" value="DUF8040"/>
    <property type="match status" value="1"/>
</dbReference>
<keyword evidence="4" id="KW-0540">Nuclease</keyword>
<dbReference type="InterPro" id="IPR027806">
    <property type="entry name" value="HARBI1_dom"/>
</dbReference>
<feature type="domain" description="DDE Tnp4" evidence="10">
    <location>
        <begin position="181"/>
        <end position="342"/>
    </location>
</feature>
<dbReference type="Pfam" id="PF12776">
    <property type="entry name" value="Myb_DNA-bind_3"/>
    <property type="match status" value="1"/>
</dbReference>
<feature type="domain" description="DUF8040" evidence="11">
    <location>
        <begin position="62"/>
        <end position="149"/>
    </location>
</feature>
<sequence>MDVSTEDQEIYVVLEEIVTAIKFFMFGSFAMFFEFYRHRQCEENARHITYSLKSKIPKQMENLHEIISISDTTCLEQLRMDRNCFGRLCMLLRDIGGLKPTRNVQINEQVAIFLHILGHHTKNRIVKQSYKRSGYTISKHFNSVLNSLLKLYPILLANPDPISEDSTNETWKWFKGCLGALDGTYIPVQVSATDKARYRNRKGDIAVNVLAVCDLNMRFVYVLTGWEGSAADSRVLRDAITRENGLRIPNGNYYLADCGYTNGNGFLTPYRGVRYHHHEWNNCNVAPQNYIEFFNKTHSKSRNCIERSFGLLKMRFAVLRSNTFYPIKVQNRIIMGCCLVHNFIRMEMAVDPLEALIDEIDDPSDDPDIAYIEQVAPSQQWNNWRDGLARSMYQQWTGGAMASSSSRGQSAPSREGPVKGRRSWTKREEAILTSALKELVARGWKCDNGFRTGYQGHLEQAMHQAFPGTDIRAEPHINSRLTVWKKNYGSINTMLSRSGFAWNDTSKTVDVSSDQVWDNFVKTDSNARTMRHKSWPLYKDWCEIFGKNRATGEDAVGFADIAAGLRANGNGKQQVGTMDEVPISHHTEEDGAESIDVSHINSSVGAGKSDKSRKRKSSDDCLEGFMDIMKTFCTQTDSRLGAIASRIGFEHDASKCRKTVYESLGRITKLTVDDKLFVSKRLIEDTKNMDLFYSLSDEDASSMVSMIVEGRY</sequence>
<gene>
    <name evidence="12" type="ORF">BUALT_Bualt04G0086500</name>
</gene>
<evidence type="ECO:0000256" key="2">
    <source>
        <dbReference type="ARBA" id="ARBA00004123"/>
    </source>
</evidence>
<protein>
    <recommendedName>
        <fullName evidence="14">Transposase</fullName>
    </recommendedName>
</protein>
<keyword evidence="5" id="KW-0479">Metal-binding</keyword>
<comment type="subcellular location">
    <subcellularLocation>
        <location evidence="2">Nucleus</location>
    </subcellularLocation>
</comment>
<evidence type="ECO:0000256" key="7">
    <source>
        <dbReference type="ARBA" id="ARBA00023242"/>
    </source>
</evidence>
<dbReference type="InterPro" id="IPR024752">
    <property type="entry name" value="Myb/SANT-like_dom"/>
</dbReference>
<dbReference type="GO" id="GO:0005634">
    <property type="term" value="C:nucleus"/>
    <property type="evidence" value="ECO:0007669"/>
    <property type="project" value="UniProtKB-SubCell"/>
</dbReference>
<organism evidence="12 13">
    <name type="scientific">Buddleja alternifolia</name>
    <dbReference type="NCBI Taxonomy" id="168488"/>
    <lineage>
        <taxon>Eukaryota</taxon>
        <taxon>Viridiplantae</taxon>
        <taxon>Streptophyta</taxon>
        <taxon>Embryophyta</taxon>
        <taxon>Tracheophyta</taxon>
        <taxon>Spermatophyta</taxon>
        <taxon>Magnoliopsida</taxon>
        <taxon>eudicotyledons</taxon>
        <taxon>Gunneridae</taxon>
        <taxon>Pentapetalae</taxon>
        <taxon>asterids</taxon>
        <taxon>lamiids</taxon>
        <taxon>Lamiales</taxon>
        <taxon>Scrophulariaceae</taxon>
        <taxon>Buddlejeae</taxon>
        <taxon>Buddleja</taxon>
    </lineage>
</organism>
<dbReference type="GO" id="GO:0004518">
    <property type="term" value="F:nuclease activity"/>
    <property type="evidence" value="ECO:0007669"/>
    <property type="project" value="UniProtKB-KW"/>
</dbReference>
<keyword evidence="13" id="KW-1185">Reference proteome</keyword>
<comment type="similarity">
    <text evidence="3">Belongs to the HARBI1 family.</text>
</comment>
<feature type="region of interest" description="Disordered" evidence="8">
    <location>
        <begin position="400"/>
        <end position="425"/>
    </location>
</feature>
<dbReference type="PANTHER" id="PTHR22930:SF293">
    <property type="entry name" value="PROTEIN ALP1-LIKE"/>
    <property type="match status" value="1"/>
</dbReference>
<evidence type="ECO:0000256" key="3">
    <source>
        <dbReference type="ARBA" id="ARBA00006958"/>
    </source>
</evidence>
<proteinExistence type="inferred from homology"/>
<evidence type="ECO:0000256" key="4">
    <source>
        <dbReference type="ARBA" id="ARBA00022722"/>
    </source>
</evidence>
<dbReference type="InterPro" id="IPR058353">
    <property type="entry name" value="DUF8040"/>
</dbReference>
<evidence type="ECO:0000256" key="5">
    <source>
        <dbReference type="ARBA" id="ARBA00022723"/>
    </source>
</evidence>
<evidence type="ECO:0000313" key="13">
    <source>
        <dbReference type="Proteomes" id="UP000826271"/>
    </source>
</evidence>
<evidence type="ECO:0000259" key="11">
    <source>
        <dbReference type="Pfam" id="PF26138"/>
    </source>
</evidence>
<keyword evidence="7" id="KW-0539">Nucleus</keyword>
<evidence type="ECO:0000259" key="9">
    <source>
        <dbReference type="Pfam" id="PF12776"/>
    </source>
</evidence>
<evidence type="ECO:0000313" key="12">
    <source>
        <dbReference type="EMBL" id="KAG8384132.1"/>
    </source>
</evidence>
<evidence type="ECO:0000256" key="8">
    <source>
        <dbReference type="SAM" id="MobiDB-lite"/>
    </source>
</evidence>
<dbReference type="Proteomes" id="UP000826271">
    <property type="component" value="Unassembled WGS sequence"/>
</dbReference>
<evidence type="ECO:0008006" key="14">
    <source>
        <dbReference type="Google" id="ProtNLM"/>
    </source>
</evidence>
<accession>A0AAV6XTV0</accession>
<dbReference type="GO" id="GO:0046872">
    <property type="term" value="F:metal ion binding"/>
    <property type="evidence" value="ECO:0007669"/>
    <property type="project" value="UniProtKB-KW"/>
</dbReference>
<dbReference type="EMBL" id="WHWC01000004">
    <property type="protein sequence ID" value="KAG8384132.1"/>
    <property type="molecule type" value="Genomic_DNA"/>
</dbReference>
<name>A0AAV6XTV0_9LAMI</name>
<keyword evidence="6" id="KW-0378">Hydrolase</keyword>
<evidence type="ECO:0000259" key="10">
    <source>
        <dbReference type="Pfam" id="PF13359"/>
    </source>
</evidence>
<comment type="caution">
    <text evidence="12">The sequence shown here is derived from an EMBL/GenBank/DDBJ whole genome shotgun (WGS) entry which is preliminary data.</text>
</comment>
<feature type="compositionally biased region" description="Low complexity" evidence="8">
    <location>
        <begin position="400"/>
        <end position="413"/>
    </location>
</feature>
<dbReference type="GO" id="GO:0016787">
    <property type="term" value="F:hydrolase activity"/>
    <property type="evidence" value="ECO:0007669"/>
    <property type="project" value="UniProtKB-KW"/>
</dbReference>
<dbReference type="InterPro" id="IPR045249">
    <property type="entry name" value="HARBI1-like"/>
</dbReference>
<comment type="cofactor">
    <cofactor evidence="1">
        <name>a divalent metal cation</name>
        <dbReference type="ChEBI" id="CHEBI:60240"/>
    </cofactor>
</comment>
<dbReference type="AlphaFoldDB" id="A0AAV6XTV0"/>
<feature type="region of interest" description="Disordered" evidence="8">
    <location>
        <begin position="589"/>
        <end position="617"/>
    </location>
</feature>
<feature type="domain" description="Myb/SANT-like" evidence="9">
    <location>
        <begin position="423"/>
        <end position="520"/>
    </location>
</feature>
<dbReference type="PANTHER" id="PTHR22930">
    <property type="match status" value="1"/>
</dbReference>